<comment type="function">
    <text evidence="7">Required for chromosome condensation and partitioning.</text>
</comment>
<evidence type="ECO:0000256" key="4">
    <source>
        <dbReference type="ARBA" id="ARBA00022840"/>
    </source>
</evidence>
<dbReference type="GO" id="GO:0003677">
    <property type="term" value="F:DNA binding"/>
    <property type="evidence" value="ECO:0007669"/>
    <property type="project" value="UniProtKB-UniRule"/>
</dbReference>
<evidence type="ECO:0000313" key="10">
    <source>
        <dbReference type="Proteomes" id="UP000007735"/>
    </source>
</evidence>
<sequence>MQRCRRTAQGGVRIHAVHPSVPPVKFNKLRLLGFKSFVEPTEFIIERGLTGVVGPNGCGKSNLVEALRWVMGENSYKNMRASGMDDVIFSGSGNRPARNTAEVGLYLDNGDRTAPAAFNDSDEIQVTRRIEREQGSVYRINGKEARAKDVQLLFADASTGARSPSMVGQGRIGELIAAKPQARRQLLEEAAGISGLHSRRHEAELRLKAAETNLERLDDVTSQLESQIESLKRQSRQANRFKMLSAEIRRHEAILLHIRWVQAKEAEAEATSQLNQITALVAEKAQAQMEAAKHQAIASLKLPELRENEAKLAAALQRLQIARAQLEEDAGRILRRRDELQRRLSQLAEDIAREERLVDDNAGILARLDEEEEELREVLAEADDRAAAARERLEEASEKLSDSEADLARLTAERAEAQAARNQLDRTLRDLSERQARLVRQLSDQARDLEGLDRQMAALPDPHEKQGQVEAAEAALEEAEAVVVAVEESLAGARAEEAATRPPVDQARARLNGIETEARTIRRMLEASGASDYPAVVEDMQVERGFETALGAALGDDLESPLEQAAASHWRMPGDHADDPALPSGALPLSDYVSAPEALRRTLRQIGIVQSETEAERLLPLLRSGQRLVTKEGAVWRWDGHVTGSEAPSAAALRLAQKNRLSELEAEAEDAAEALRQAEADLAAAGARIRAEDERLRLSRDAQRMISRQLAEARDALVAAERASGDLARRRAVLAETKLQLEGQVEEAVEQIEAANDALIEAPDLAELELRLRTRTADVAADRAAVAEARATHDGLARENEARLRRLSAIAGERETWRARASSAEEHIATLRDREAEAREEVEELIDAPDEFEDKRRALMNELQKAEMARRQAADILADAETRQREADRLAATALSELAEVREKRGRAEERLVSARERRVEIEARILEALSCPPHEAMRLTGLAVDAALPDMRAIERELERLKIERERLGAVNLRADEEQKELSERLAALLKERDDVIEAIRKLRGAIQNLNREGRERLIAAFDVVNVQFQRLFTHLFGGGTAELQLIESDDPLEAGLEILARPPGKKPQTMTLLSGGEQALTAMALIFAVFLTNPAPICVLDEVDAPLDDHNVERYCNLMDEMAASTQTRFIIITHNPITMARMNRLFGVTMAEQGVSQLVSVDLQTAERLREAV</sequence>
<evidence type="ECO:0000256" key="7">
    <source>
        <dbReference type="HAMAP-Rule" id="MF_01894"/>
    </source>
</evidence>
<protein>
    <recommendedName>
        <fullName evidence="7">Chromosome partition protein Smc</fullName>
    </recommendedName>
</protein>
<keyword evidence="4 7" id="KW-0067">ATP-binding</keyword>
<dbReference type="HOGENOM" id="CLU_001042_2_2_5"/>
<feature type="coiled-coil region" evidence="7">
    <location>
        <begin position="821"/>
        <end position="925"/>
    </location>
</feature>
<dbReference type="AlphaFoldDB" id="G9A226"/>
<evidence type="ECO:0000256" key="3">
    <source>
        <dbReference type="ARBA" id="ARBA00022741"/>
    </source>
</evidence>
<feature type="coiled-coil region" evidence="7">
    <location>
        <begin position="654"/>
        <end position="695"/>
    </location>
</feature>
<dbReference type="InterPro" id="IPR011890">
    <property type="entry name" value="SMC_prok"/>
</dbReference>
<dbReference type="CDD" id="cd03278">
    <property type="entry name" value="ABC_SMC_barmotin"/>
    <property type="match status" value="1"/>
</dbReference>
<organism evidence="9 10">
    <name type="scientific">Sinorhizobium fredii (strain HH103)</name>
    <dbReference type="NCBI Taxonomy" id="1117943"/>
    <lineage>
        <taxon>Bacteria</taxon>
        <taxon>Pseudomonadati</taxon>
        <taxon>Pseudomonadota</taxon>
        <taxon>Alphaproteobacteria</taxon>
        <taxon>Hyphomicrobiales</taxon>
        <taxon>Rhizobiaceae</taxon>
        <taxon>Sinorhizobium/Ensifer group</taxon>
        <taxon>Sinorhizobium</taxon>
    </lineage>
</organism>
<dbReference type="STRING" id="1117943.SFHH103_00617"/>
<dbReference type="InterPro" id="IPR027417">
    <property type="entry name" value="P-loop_NTPase"/>
</dbReference>
<feature type="coiled-coil region" evidence="7">
    <location>
        <begin position="469"/>
        <end position="524"/>
    </location>
</feature>
<gene>
    <name evidence="7 9" type="primary">smc</name>
    <name evidence="9" type="ordered locus">SFHH103_00617</name>
</gene>
<evidence type="ECO:0000256" key="2">
    <source>
        <dbReference type="ARBA" id="ARBA00022490"/>
    </source>
</evidence>
<proteinExistence type="inferred from homology"/>
<feature type="coiled-coil region" evidence="7">
    <location>
        <begin position="952"/>
        <end position="1014"/>
    </location>
</feature>
<dbReference type="InterPro" id="IPR024704">
    <property type="entry name" value="SMC"/>
</dbReference>
<feature type="domain" description="SMC hinge" evidence="8">
    <location>
        <begin position="530"/>
        <end position="619"/>
    </location>
</feature>
<dbReference type="Gene3D" id="3.40.50.300">
    <property type="entry name" value="P-loop containing nucleotide triphosphate hydrolases"/>
    <property type="match status" value="2"/>
</dbReference>
<dbReference type="PANTHER" id="PTHR43977">
    <property type="entry name" value="STRUCTURAL MAINTENANCE OF CHROMOSOMES PROTEIN 3"/>
    <property type="match status" value="1"/>
</dbReference>
<dbReference type="HAMAP" id="MF_01894">
    <property type="entry name" value="Smc_prok"/>
    <property type="match status" value="1"/>
</dbReference>
<dbReference type="Pfam" id="PF06470">
    <property type="entry name" value="SMC_hinge"/>
    <property type="match status" value="1"/>
</dbReference>
<evidence type="ECO:0000256" key="1">
    <source>
        <dbReference type="ARBA" id="ARBA00004496"/>
    </source>
</evidence>
<dbReference type="Pfam" id="PF02463">
    <property type="entry name" value="SMC_N"/>
    <property type="match status" value="1"/>
</dbReference>
<dbReference type="GO" id="GO:0007059">
    <property type="term" value="P:chromosome segregation"/>
    <property type="evidence" value="ECO:0007669"/>
    <property type="project" value="UniProtKB-UniRule"/>
</dbReference>
<evidence type="ECO:0000256" key="5">
    <source>
        <dbReference type="ARBA" id="ARBA00023054"/>
    </source>
</evidence>
<comment type="subcellular location">
    <subcellularLocation>
        <location evidence="1 7">Cytoplasm</location>
    </subcellularLocation>
</comment>
<comment type="subunit">
    <text evidence="7">Homodimer.</text>
</comment>
<dbReference type="GO" id="GO:0006260">
    <property type="term" value="P:DNA replication"/>
    <property type="evidence" value="ECO:0007669"/>
    <property type="project" value="UniProtKB-UniRule"/>
</dbReference>
<keyword evidence="3 7" id="KW-0547">Nucleotide-binding</keyword>
<feature type="coiled-coil region" evidence="7">
    <location>
        <begin position="193"/>
        <end position="234"/>
    </location>
</feature>
<dbReference type="Proteomes" id="UP000007735">
    <property type="component" value="Chromosome"/>
</dbReference>
<dbReference type="GO" id="GO:0016887">
    <property type="term" value="F:ATP hydrolysis activity"/>
    <property type="evidence" value="ECO:0007669"/>
    <property type="project" value="InterPro"/>
</dbReference>
<accession>G9A226</accession>
<dbReference type="EMBL" id="HE616890">
    <property type="protein sequence ID" value="CCE95116.1"/>
    <property type="molecule type" value="Genomic_DNA"/>
</dbReference>
<feature type="binding site" evidence="7">
    <location>
        <begin position="55"/>
        <end position="62"/>
    </location>
    <ligand>
        <name>ATP</name>
        <dbReference type="ChEBI" id="CHEBI:30616"/>
    </ligand>
</feature>
<comment type="similarity">
    <text evidence="7">Belongs to the SMC family.</text>
</comment>
<dbReference type="GO" id="GO:0007062">
    <property type="term" value="P:sister chromatid cohesion"/>
    <property type="evidence" value="ECO:0007669"/>
    <property type="project" value="InterPro"/>
</dbReference>
<dbReference type="NCBIfam" id="TIGR02168">
    <property type="entry name" value="SMC_prok_B"/>
    <property type="match status" value="1"/>
</dbReference>
<dbReference type="GO" id="GO:0005524">
    <property type="term" value="F:ATP binding"/>
    <property type="evidence" value="ECO:0007669"/>
    <property type="project" value="UniProtKB-UniRule"/>
</dbReference>
<dbReference type="PATRIC" id="fig|380.5.peg.662"/>
<dbReference type="GO" id="GO:0005737">
    <property type="term" value="C:cytoplasm"/>
    <property type="evidence" value="ECO:0007669"/>
    <property type="project" value="UniProtKB-SubCell"/>
</dbReference>
<reference evidence="9 10" key="1">
    <citation type="journal article" date="2012" name="J. Bacteriol.">
        <title>Genome sequence of the soybean symbiont Sinorhizobium fredii HH103.</title>
        <authorList>
            <person name="Weidner S."/>
            <person name="Becker A."/>
            <person name="Bonilla I."/>
            <person name="Jaenicke S."/>
            <person name="Lloret J."/>
            <person name="Margaret I."/>
            <person name="Puhler A."/>
            <person name="Ruiz-Sainz J.E."/>
            <person name="Schneiker-Bekel S."/>
            <person name="Szczepanowski R."/>
            <person name="Vinardell J.M."/>
            <person name="Zehner S."/>
            <person name="Gottfert M."/>
        </authorList>
    </citation>
    <scope>NUCLEOTIDE SEQUENCE [LARGE SCALE GENOMIC DNA]</scope>
    <source>
        <strain evidence="9 10">HH103</strain>
    </source>
</reference>
<keyword evidence="6 7" id="KW-0238">DNA-binding</keyword>
<comment type="domain">
    <text evidence="7">Contains large globular domains required for ATP hydrolysis at each terminus and a third globular domain forming a flexible hinge near the middle of the molecule. These domains are separated by coiled-coil structures.</text>
</comment>
<name>G9A226_SINF1</name>
<dbReference type="InterPro" id="IPR036277">
    <property type="entry name" value="SMC_hinge_sf"/>
</dbReference>
<dbReference type="FunFam" id="3.40.50.300:FF:000901">
    <property type="entry name" value="Chromosome partition protein Smc"/>
    <property type="match status" value="1"/>
</dbReference>
<dbReference type="SUPFAM" id="SSF52540">
    <property type="entry name" value="P-loop containing nucleoside triphosphate hydrolases"/>
    <property type="match status" value="1"/>
</dbReference>
<dbReference type="SUPFAM" id="SSF75553">
    <property type="entry name" value="Smc hinge domain"/>
    <property type="match status" value="1"/>
</dbReference>
<dbReference type="InterPro" id="IPR010935">
    <property type="entry name" value="SMC_hinge"/>
</dbReference>
<dbReference type="PIRSF" id="PIRSF005719">
    <property type="entry name" value="SMC"/>
    <property type="match status" value="1"/>
</dbReference>
<keyword evidence="5 7" id="KW-0175">Coiled coil</keyword>
<dbReference type="GO" id="GO:0030261">
    <property type="term" value="P:chromosome condensation"/>
    <property type="evidence" value="ECO:0007669"/>
    <property type="project" value="InterPro"/>
</dbReference>
<evidence type="ECO:0000313" key="9">
    <source>
        <dbReference type="EMBL" id="CCE95116.1"/>
    </source>
</evidence>
<dbReference type="SMART" id="SM00968">
    <property type="entry name" value="SMC_hinge"/>
    <property type="match status" value="1"/>
</dbReference>
<feature type="coiled-coil region" evidence="7">
    <location>
        <begin position="263"/>
        <end position="441"/>
    </location>
</feature>
<dbReference type="eggNOG" id="COG1196">
    <property type="taxonomic scope" value="Bacteria"/>
</dbReference>
<dbReference type="GO" id="GO:0005694">
    <property type="term" value="C:chromosome"/>
    <property type="evidence" value="ECO:0007669"/>
    <property type="project" value="InterPro"/>
</dbReference>
<dbReference type="KEGG" id="sfh:SFHH103_00617"/>
<evidence type="ECO:0000259" key="8">
    <source>
        <dbReference type="SMART" id="SM00968"/>
    </source>
</evidence>
<dbReference type="InterPro" id="IPR003395">
    <property type="entry name" value="RecF/RecN/SMC_N"/>
</dbReference>
<keyword evidence="2 7" id="KW-0963">Cytoplasm</keyword>
<evidence type="ECO:0000256" key="6">
    <source>
        <dbReference type="ARBA" id="ARBA00023125"/>
    </source>
</evidence>